<accession>X1P4B5</accession>
<organism evidence="1">
    <name type="scientific">marine sediment metagenome</name>
    <dbReference type="NCBI Taxonomy" id="412755"/>
    <lineage>
        <taxon>unclassified sequences</taxon>
        <taxon>metagenomes</taxon>
        <taxon>ecological metagenomes</taxon>
    </lineage>
</organism>
<reference evidence="1" key="1">
    <citation type="journal article" date="2014" name="Front. Microbiol.">
        <title>High frequency of phylogenetically diverse reductive dehalogenase-homologous genes in deep subseafloor sedimentary metagenomes.</title>
        <authorList>
            <person name="Kawai M."/>
            <person name="Futagami T."/>
            <person name="Toyoda A."/>
            <person name="Takaki Y."/>
            <person name="Nishi S."/>
            <person name="Hori S."/>
            <person name="Arai W."/>
            <person name="Tsubouchi T."/>
            <person name="Morono Y."/>
            <person name="Uchiyama I."/>
            <person name="Ito T."/>
            <person name="Fujiyama A."/>
            <person name="Inagaki F."/>
            <person name="Takami H."/>
        </authorList>
    </citation>
    <scope>NUCLEOTIDE SEQUENCE</scope>
    <source>
        <strain evidence="1">Expedition CK06-06</strain>
    </source>
</reference>
<evidence type="ECO:0000313" key="1">
    <source>
        <dbReference type="EMBL" id="GAI25759.1"/>
    </source>
</evidence>
<comment type="caution">
    <text evidence="1">The sequence shown here is derived from an EMBL/GenBank/DDBJ whole genome shotgun (WGS) entry which is preliminary data.</text>
</comment>
<protein>
    <submittedName>
        <fullName evidence="1">Uncharacterized protein</fullName>
    </submittedName>
</protein>
<proteinExistence type="predicted"/>
<sequence length="97" mass="11070">STPPSILSGVQNKWNRECRLTLQAVYQIILALDINKPEWIPEAYEFLLEADQLRKEWVEELSSLLDECDIEIADFPLGSYYSEATNLSFSQANTCIA</sequence>
<name>X1P4B5_9ZZZZ</name>
<feature type="non-terminal residue" evidence="1">
    <location>
        <position position="1"/>
    </location>
</feature>
<dbReference type="AlphaFoldDB" id="X1P4B5"/>
<dbReference type="EMBL" id="BARV01015006">
    <property type="protein sequence ID" value="GAI25759.1"/>
    <property type="molecule type" value="Genomic_DNA"/>
</dbReference>
<gene>
    <name evidence="1" type="ORF">S06H3_26009</name>
</gene>